<name>A0ABX8X666_9CYAN</name>
<reference evidence="3 4" key="1">
    <citation type="journal article" date="2022" name="J. Am. Chem. Soc.">
        <title>Biosynthesis of Guanitoxin Enables Global Environmental Detection in Freshwater Cyanobacteria.</title>
        <authorList>
            <person name="Lima S.T."/>
            <person name="Fallon T.R."/>
            <person name="Cordoza J.L."/>
            <person name="Chekan J.R."/>
            <person name="Delbaje E."/>
            <person name="Hopiavuori A.R."/>
            <person name="Alvarenga D.O."/>
            <person name="Wood S.M."/>
            <person name="Luhavaya H."/>
            <person name="Baumgartner J.T."/>
            <person name="Dorr F.A."/>
            <person name="Etchegaray A."/>
            <person name="Pinto E."/>
            <person name="McKinnie S.M.K."/>
            <person name="Fiore M.F."/>
            <person name="Moore B.S."/>
        </authorList>
    </citation>
    <scope>NUCLEOTIDE SEQUENCE [LARGE SCALE GENOMIC DNA]</scope>
    <source>
        <strain evidence="3 4">ITEP-024</strain>
    </source>
</reference>
<dbReference type="Pfam" id="PF02567">
    <property type="entry name" value="PhzC-PhzF"/>
    <property type="match status" value="1"/>
</dbReference>
<protein>
    <submittedName>
        <fullName evidence="3">PhzF family phenazine biosynthesis protein</fullName>
    </submittedName>
</protein>
<dbReference type="EMBL" id="CP080598">
    <property type="protein sequence ID" value="QYX34180.1"/>
    <property type="molecule type" value="Genomic_DNA"/>
</dbReference>
<keyword evidence="2" id="KW-0413">Isomerase</keyword>
<gene>
    <name evidence="3" type="ORF">K2F26_10945</name>
</gene>
<organism evidence="3 4">
    <name type="scientific">Sphaerospermopsis torques-reginae ITEP-024</name>
    <dbReference type="NCBI Taxonomy" id="984208"/>
    <lineage>
        <taxon>Bacteria</taxon>
        <taxon>Bacillati</taxon>
        <taxon>Cyanobacteriota</taxon>
        <taxon>Cyanophyceae</taxon>
        <taxon>Nostocales</taxon>
        <taxon>Aphanizomenonaceae</taxon>
        <taxon>Sphaerospermopsis</taxon>
        <taxon>Sphaerospermopsis torques-reginae</taxon>
    </lineage>
</organism>
<dbReference type="RefSeq" id="WP_220611854.1">
    <property type="nucleotide sequence ID" value="NZ_CP080598.1"/>
</dbReference>
<evidence type="ECO:0000256" key="2">
    <source>
        <dbReference type="ARBA" id="ARBA00023235"/>
    </source>
</evidence>
<comment type="similarity">
    <text evidence="1">Belongs to the PhzF family.</text>
</comment>
<dbReference type="Gene3D" id="3.10.310.10">
    <property type="entry name" value="Diaminopimelate Epimerase, Chain A, domain 1"/>
    <property type="match status" value="2"/>
</dbReference>
<dbReference type="PANTHER" id="PTHR13774:SF17">
    <property type="entry name" value="PHENAZINE BIOSYNTHESIS-LIKE DOMAIN-CONTAINING PROTEIN"/>
    <property type="match status" value="1"/>
</dbReference>
<dbReference type="SUPFAM" id="SSF54506">
    <property type="entry name" value="Diaminopimelate epimerase-like"/>
    <property type="match status" value="1"/>
</dbReference>
<sequence>MPQKITQVDAFTHTPFTGNPAAVCVLATPQPDDWMQQVAQEMNLSETAFLIKQNDGFNLRWFTPSVEVPLCGHATLASAHVLWSEGHLSPEQEAHFYTKSGLLIAKKKDDWIELDFPVNYSQTIEPPSELSEVLGIDYKSVYLNSLGYLVEVESAELVREMQPNFQQMKKLPIANVIVTSIGESGYDFVSRFFAPGLGIDEDPVTGAAHCCLAPFWRERLKKDEFLAYQASRRGGVVKVYYPGENRVFLAGQAITVMRGELLGDWGLGTGDWVINLMFPY</sequence>
<evidence type="ECO:0000313" key="4">
    <source>
        <dbReference type="Proteomes" id="UP000826540"/>
    </source>
</evidence>
<proteinExistence type="inferred from homology"/>
<evidence type="ECO:0000313" key="3">
    <source>
        <dbReference type="EMBL" id="QYX34180.1"/>
    </source>
</evidence>
<dbReference type="PIRSF" id="PIRSF016184">
    <property type="entry name" value="PhzC_PhzF"/>
    <property type="match status" value="1"/>
</dbReference>
<keyword evidence="4" id="KW-1185">Reference proteome</keyword>
<accession>A0ABX8X666</accession>
<dbReference type="NCBIfam" id="TIGR00654">
    <property type="entry name" value="PhzF_family"/>
    <property type="match status" value="1"/>
</dbReference>
<dbReference type="InterPro" id="IPR003719">
    <property type="entry name" value="Phenazine_PhzF-like"/>
</dbReference>
<dbReference type="Proteomes" id="UP000826540">
    <property type="component" value="Chromosome"/>
</dbReference>
<evidence type="ECO:0000256" key="1">
    <source>
        <dbReference type="ARBA" id="ARBA00008270"/>
    </source>
</evidence>
<dbReference type="PANTHER" id="PTHR13774">
    <property type="entry name" value="PHENAZINE BIOSYNTHESIS PROTEIN"/>
    <property type="match status" value="1"/>
</dbReference>